<evidence type="ECO:0008006" key="4">
    <source>
        <dbReference type="Google" id="ProtNLM"/>
    </source>
</evidence>
<reference evidence="2" key="1">
    <citation type="submission" date="2013-03" db="EMBL/GenBank/DDBJ databases">
        <authorList>
            <person name="Harkins D.M."/>
            <person name="Durkin A.S."/>
            <person name="Brinkac L.M."/>
            <person name="Haft D.H."/>
            <person name="Selengut J.D."/>
            <person name="Sanka R."/>
            <person name="DePew J."/>
            <person name="Purushe J."/>
            <person name="Hartskeerl R.A."/>
            <person name="Ahmed A."/>
            <person name="van der Linden H."/>
            <person name="Goris M.G.A."/>
            <person name="Vinetz J.M."/>
            <person name="Sutton G.G."/>
            <person name="Nierman W.C."/>
            <person name="Fouts D.E."/>
        </authorList>
    </citation>
    <scope>NUCLEOTIDE SEQUENCE [LARGE SCALE GENOMIC DNA]</scope>
    <source>
        <strain evidence="2">ICFT</strain>
    </source>
</reference>
<sequence length="181" mass="20735">MKLETYPDRIPFFVSMNATFDSTPFYKILFTIGCSSIFFFLPFYLIVSGKNKNLDPIYQSLREPGPTVFGTLTESVRIEKSGKRAYLVSYRVPDESGKLYEITEQVDENLHQKLRVGDSIEVRRQTLETFGKTRVLARIKKNSLFINDFDFLETFAATGLCFSGILLAAGLYYWIFKGRAA</sequence>
<dbReference type="AlphaFoldDB" id="N1WMH5"/>
<protein>
    <recommendedName>
        <fullName evidence="4">PF12158 family protein</fullName>
    </recommendedName>
</protein>
<gene>
    <name evidence="2" type="ORF">LEP1GSC060_3803</name>
</gene>
<feature type="transmembrane region" description="Helical" evidence="1">
    <location>
        <begin position="25"/>
        <end position="47"/>
    </location>
</feature>
<evidence type="ECO:0000313" key="3">
    <source>
        <dbReference type="Proteomes" id="UP000012313"/>
    </source>
</evidence>
<keyword evidence="1" id="KW-0812">Transmembrane</keyword>
<dbReference type="STRING" id="1218598.LEP1GSC060_3803"/>
<organism evidence="2 3">
    <name type="scientific">Leptospira weilii serovar Ranarum str. ICFT</name>
    <dbReference type="NCBI Taxonomy" id="1218598"/>
    <lineage>
        <taxon>Bacteria</taxon>
        <taxon>Pseudomonadati</taxon>
        <taxon>Spirochaetota</taxon>
        <taxon>Spirochaetia</taxon>
        <taxon>Leptospirales</taxon>
        <taxon>Leptospiraceae</taxon>
        <taxon>Leptospira</taxon>
    </lineage>
</organism>
<name>N1WMH5_9LEPT</name>
<evidence type="ECO:0000256" key="1">
    <source>
        <dbReference type="SAM" id="Phobius"/>
    </source>
</evidence>
<dbReference type="EMBL" id="AOHC02000021">
    <property type="protein sequence ID" value="EMY78437.1"/>
    <property type="molecule type" value="Genomic_DNA"/>
</dbReference>
<comment type="caution">
    <text evidence="2">The sequence shown here is derived from an EMBL/GenBank/DDBJ whole genome shotgun (WGS) entry which is preliminary data.</text>
</comment>
<keyword evidence="1" id="KW-0472">Membrane</keyword>
<feature type="transmembrane region" description="Helical" evidence="1">
    <location>
        <begin position="151"/>
        <end position="175"/>
    </location>
</feature>
<keyword evidence="3" id="KW-1185">Reference proteome</keyword>
<keyword evidence="1" id="KW-1133">Transmembrane helix</keyword>
<proteinExistence type="predicted"/>
<evidence type="ECO:0000313" key="2">
    <source>
        <dbReference type="EMBL" id="EMY78437.1"/>
    </source>
</evidence>
<dbReference type="Proteomes" id="UP000012313">
    <property type="component" value="Unassembled WGS sequence"/>
</dbReference>
<accession>N1WMH5</accession>